<dbReference type="PANTHER" id="PTHR30572">
    <property type="entry name" value="MEMBRANE COMPONENT OF TRANSPORTER-RELATED"/>
    <property type="match status" value="1"/>
</dbReference>
<feature type="domain" description="MacB-like periplasmic core" evidence="9">
    <location>
        <begin position="17"/>
        <end position="234"/>
    </location>
</feature>
<evidence type="ECO:0000256" key="1">
    <source>
        <dbReference type="ARBA" id="ARBA00004651"/>
    </source>
</evidence>
<feature type="transmembrane region" description="Helical" evidence="7">
    <location>
        <begin position="409"/>
        <end position="429"/>
    </location>
</feature>
<dbReference type="EMBL" id="FAOZ01000018">
    <property type="protein sequence ID" value="CUU58309.1"/>
    <property type="molecule type" value="Genomic_DNA"/>
</dbReference>
<dbReference type="InterPro" id="IPR003838">
    <property type="entry name" value="ABC3_permease_C"/>
</dbReference>
<dbReference type="InterPro" id="IPR025857">
    <property type="entry name" value="MacB_PCD"/>
</dbReference>
<reference evidence="11" key="1">
    <citation type="submission" date="2015-11" db="EMBL/GenBank/DDBJ databases">
        <authorList>
            <person name="Varghese N."/>
        </authorList>
    </citation>
    <scope>NUCLEOTIDE SEQUENCE [LARGE SCALE GENOMIC DNA]</scope>
    <source>
        <strain evidence="11">DSM 45899</strain>
    </source>
</reference>
<keyword evidence="3 7" id="KW-0812">Transmembrane</keyword>
<sequence length="842" mass="87039">MLRATLRSLLARKVRLMLSVLAVVVGVSFVTGTLVLTDTLNRTFDTLFTDINKNVSVSVRAVNAVGNQDMNSRRPVDASLVPTLAKVDGVAAANGVVRGTATLINPATGDPFSSGGAPGIGVNWSGDSPTSAETIADGHAPTGQEIAVDKATADKYHLTLGQKLSVQTAANPEEFTLAGTFRIGGEDSMGGAIVTVFDTATAQRLMLAPDRFTSINLAAADGLTQEQLRQRVAAVLPAGIEAITGTALAEESASAVQDAIGGFSTFLLVFAGIAMFVGAFIIFNTFTMLVAQRVRELALLRAIGASRGQVQLSVQLEALIVGFIGATVGLALGALLAVGLRAAVGAFGVSLPSSSLVFQARTILVAYLIGLLVTSAAAFVPARKAATVPPVAAMRETYVLPTRSLRTRAIAGGVLTGLGAIMVVAGLTTGESANATVVGAGAAFVFLGITTLSPLLAPPVTRIVGMPLRALFGTSGRIGQENAIRNPRRTASTASALMIGLALVSAFAVLGQSIKESVRETVSSSLGADFYVFGENYASFSPEVAKGLKDLPGVATSSGVRSTAIKLGSKTSSVTAGDPAGLRQLLAIKQVDGDLSALGDGSVLMDEKIAQEQGLRVGAPVPVTFPDGTTNLTLVGTYEESTIAGPVLITTGDYEKHSGNNLDLFVMVQRADDADPAAVRAEIDKVVKPYANLKVNDQSEFVAEQEKQVDQLLGFVYVLLALAVVIALFGIVNTLALSVIERTREIGMLRAIGMTRPQMRLMVIVESVIIAIFGAVLGVVVGSFFGWALTGALESQGVSTFAYPVGTIIAVMIVGALLGVLAAVFPARRAARMDILRAIAST</sequence>
<feature type="domain" description="MacB-like periplasmic core" evidence="9">
    <location>
        <begin position="490"/>
        <end position="685"/>
    </location>
</feature>
<evidence type="ECO:0000256" key="7">
    <source>
        <dbReference type="SAM" id="Phobius"/>
    </source>
</evidence>
<keyword evidence="11" id="KW-1185">Reference proteome</keyword>
<feature type="transmembrane region" description="Helical" evidence="7">
    <location>
        <begin position="801"/>
        <end position="827"/>
    </location>
</feature>
<comment type="subcellular location">
    <subcellularLocation>
        <location evidence="1">Cell membrane</location>
        <topology evidence="1">Multi-pass membrane protein</topology>
    </subcellularLocation>
</comment>
<keyword evidence="5 7" id="KW-0472">Membrane</keyword>
<evidence type="ECO:0000256" key="3">
    <source>
        <dbReference type="ARBA" id="ARBA00022692"/>
    </source>
</evidence>
<dbReference type="Proteomes" id="UP000198802">
    <property type="component" value="Unassembled WGS sequence"/>
</dbReference>
<evidence type="ECO:0000259" key="8">
    <source>
        <dbReference type="Pfam" id="PF02687"/>
    </source>
</evidence>
<feature type="domain" description="ABC3 transporter permease C-terminal" evidence="8">
    <location>
        <begin position="718"/>
        <end position="834"/>
    </location>
</feature>
<protein>
    <submittedName>
        <fullName evidence="10">Putative ABC transport system permease protein</fullName>
    </submittedName>
</protein>
<organism evidence="10 11">
    <name type="scientific">Parafrankia irregularis</name>
    <dbReference type="NCBI Taxonomy" id="795642"/>
    <lineage>
        <taxon>Bacteria</taxon>
        <taxon>Bacillati</taxon>
        <taxon>Actinomycetota</taxon>
        <taxon>Actinomycetes</taxon>
        <taxon>Frankiales</taxon>
        <taxon>Frankiaceae</taxon>
        <taxon>Parafrankia</taxon>
    </lineage>
</organism>
<evidence type="ECO:0000256" key="4">
    <source>
        <dbReference type="ARBA" id="ARBA00022989"/>
    </source>
</evidence>
<evidence type="ECO:0000259" key="9">
    <source>
        <dbReference type="Pfam" id="PF12704"/>
    </source>
</evidence>
<feature type="transmembrane region" description="Helical" evidence="7">
    <location>
        <begin position="312"/>
        <end position="338"/>
    </location>
</feature>
<evidence type="ECO:0000256" key="2">
    <source>
        <dbReference type="ARBA" id="ARBA00022475"/>
    </source>
</evidence>
<accession>A0A0S4QRR3</accession>
<dbReference type="Pfam" id="PF02687">
    <property type="entry name" value="FtsX"/>
    <property type="match status" value="2"/>
</dbReference>
<feature type="transmembrane region" description="Helical" evidence="7">
    <location>
        <begin position="266"/>
        <end position="291"/>
    </location>
</feature>
<keyword evidence="4 7" id="KW-1133">Transmembrane helix</keyword>
<dbReference type="InterPro" id="IPR050250">
    <property type="entry name" value="Macrolide_Exporter_MacB"/>
</dbReference>
<feature type="transmembrane region" description="Helical" evidence="7">
    <location>
        <begin position="761"/>
        <end position="789"/>
    </location>
</feature>
<name>A0A0S4QRR3_9ACTN</name>
<evidence type="ECO:0000313" key="11">
    <source>
        <dbReference type="Proteomes" id="UP000198802"/>
    </source>
</evidence>
<feature type="transmembrane region" description="Helical" evidence="7">
    <location>
        <begin position="435"/>
        <end position="457"/>
    </location>
</feature>
<dbReference type="GO" id="GO:0022857">
    <property type="term" value="F:transmembrane transporter activity"/>
    <property type="evidence" value="ECO:0007669"/>
    <property type="project" value="TreeGrafter"/>
</dbReference>
<dbReference type="Pfam" id="PF12704">
    <property type="entry name" value="MacB_PCD"/>
    <property type="match status" value="2"/>
</dbReference>
<proteinExistence type="inferred from homology"/>
<feature type="domain" description="ABC3 transporter permease C-terminal" evidence="8">
    <location>
        <begin position="269"/>
        <end position="390"/>
    </location>
</feature>
<dbReference type="PANTHER" id="PTHR30572:SF4">
    <property type="entry name" value="ABC TRANSPORTER PERMEASE YTRF"/>
    <property type="match status" value="1"/>
</dbReference>
<evidence type="ECO:0000256" key="5">
    <source>
        <dbReference type="ARBA" id="ARBA00023136"/>
    </source>
</evidence>
<feature type="transmembrane region" description="Helical" evidence="7">
    <location>
        <begin position="358"/>
        <end position="380"/>
    </location>
</feature>
<feature type="transmembrane region" description="Helical" evidence="7">
    <location>
        <begin position="715"/>
        <end position="740"/>
    </location>
</feature>
<dbReference type="RefSeq" id="WP_091281208.1">
    <property type="nucleotide sequence ID" value="NZ_FAOZ01000018.1"/>
</dbReference>
<dbReference type="GO" id="GO:0005886">
    <property type="term" value="C:plasma membrane"/>
    <property type="evidence" value="ECO:0007669"/>
    <property type="project" value="UniProtKB-SubCell"/>
</dbReference>
<keyword evidence="2" id="KW-1003">Cell membrane</keyword>
<gene>
    <name evidence="10" type="ORF">Ga0074812_11881</name>
</gene>
<comment type="similarity">
    <text evidence="6">Belongs to the ABC-4 integral membrane protein family.</text>
</comment>
<evidence type="ECO:0000256" key="6">
    <source>
        <dbReference type="ARBA" id="ARBA00038076"/>
    </source>
</evidence>
<dbReference type="AlphaFoldDB" id="A0A0S4QRR3"/>
<evidence type="ECO:0000313" key="10">
    <source>
        <dbReference type="EMBL" id="CUU58309.1"/>
    </source>
</evidence>
<feature type="transmembrane region" description="Helical" evidence="7">
    <location>
        <begin position="494"/>
        <end position="514"/>
    </location>
</feature>